<evidence type="ECO:0000259" key="4">
    <source>
        <dbReference type="Pfam" id="PF00930"/>
    </source>
</evidence>
<feature type="chain" id="PRO_5040983098" evidence="2">
    <location>
        <begin position="24"/>
        <end position="931"/>
    </location>
</feature>
<dbReference type="AlphaFoldDB" id="A0A9X1ZIP5"/>
<dbReference type="Pfam" id="PF00326">
    <property type="entry name" value="Peptidase_S9"/>
    <property type="match status" value="1"/>
</dbReference>
<proteinExistence type="predicted"/>
<sequence>MKSLPIKSLLLFSTSLLSANLIAATNSITPDDIMRFESLNKPVLSDNGNMLAVEVEPDRGDSHGFVKSLIANKQFNVAGGSKPKISHDGRFVAFVDAVPLLDSEKASKKAKKKLKAGLILLDTSTGEEVRYERVKSFEFNDTGSHLAIWFEADEKKKDEKSAAKAKNAENETKVDDFDKGSLVELVDLNSLKSIKFNDVTAFNFDKSGLNLALAINNIETNKHELRLVKLANNSASIVKSFKQQQVGSIALSHDGKYLGFTFGNAEALPYGREYQLSLLNLETNKLIAAPKTDDWTLNRYADLRFSDDSQRLFFGRVPQVSQQIELAKVESEADLYDQSVITSARELRVWHGDDPRIKPHEVKQYKKEQKRTYLAVLHVNANNLVQLADLQVPDIEVQQQKRYALASSDLPYRKMITWAGFYRDYYLVDLNTGRKIPLLTQQSSSDDPVLSPGEKFVAYYLHGNVFLYEIAQDRRTNITKNLGVSFANEDHDYPSNAPGYGFGPWVADDAGLLLYDKFDIWQTDTTSHDTFMLTAGEGRKQQIQYRVTGLVEDTDTPNVLATDEKILLQGYHDKTKGDGFYQVQLGVAGVTSFMDGDYKLKMLARSKDANTIIYSKERYDQFPDLYSADYNSPQNATRQTDLDKQRDNFNWAQSELVHWTNGDGKPLDGVLIKPTNYVEGQRYPVLVYFYRFMSDRLHAFPQMKINHRPNFAWFADNGYAIFLPDIRFEVGYPGDSSVQALTSGVQHLIDIGVADPNAVGIQGHSWGGYQTAFAVTKTNIFKAAVTGAPVSNMTSAYSGIRHGSGLARQFQYETGQSRIGESLFSSPQKYIENSPVFYVERIKTPMMIMFGDKDDAVPWEQGVELYLAMRRAGKDVVFLQYQDEPHHLKKYPNKLDYSLRMMEYFDHYLKGAPAPKWLSQGEAYTEYKKAD</sequence>
<dbReference type="PANTHER" id="PTHR42776">
    <property type="entry name" value="SERINE PEPTIDASE S9 FAMILY MEMBER"/>
    <property type="match status" value="1"/>
</dbReference>
<keyword evidence="6" id="KW-1185">Reference proteome</keyword>
<keyword evidence="1" id="KW-0378">Hydrolase</keyword>
<accession>A0A9X1ZIP5</accession>
<evidence type="ECO:0000256" key="2">
    <source>
        <dbReference type="SAM" id="SignalP"/>
    </source>
</evidence>
<evidence type="ECO:0000313" key="5">
    <source>
        <dbReference type="EMBL" id="MCL1138508.1"/>
    </source>
</evidence>
<dbReference type="RefSeq" id="WP_248949532.1">
    <property type="nucleotide sequence ID" value="NZ_JAKILB010000004.1"/>
</dbReference>
<dbReference type="GO" id="GO:0004252">
    <property type="term" value="F:serine-type endopeptidase activity"/>
    <property type="evidence" value="ECO:0007669"/>
    <property type="project" value="TreeGrafter"/>
</dbReference>
<keyword evidence="2" id="KW-0732">Signal</keyword>
<name>A0A9X1ZIP5_9GAMM</name>
<evidence type="ECO:0000259" key="3">
    <source>
        <dbReference type="Pfam" id="PF00326"/>
    </source>
</evidence>
<protein>
    <submittedName>
        <fullName evidence="5">Prolyl oligopeptidase family serine peptidase</fullName>
    </submittedName>
</protein>
<reference evidence="5" key="1">
    <citation type="submission" date="2022-01" db="EMBL/GenBank/DDBJ databases">
        <title>Whole genome-based taxonomy of the Shewanellaceae.</title>
        <authorList>
            <person name="Martin-Rodriguez A.J."/>
        </authorList>
    </citation>
    <scope>NUCLEOTIDE SEQUENCE</scope>
    <source>
        <strain evidence="5">KCTC 23973</strain>
    </source>
</reference>
<dbReference type="InterPro" id="IPR029058">
    <property type="entry name" value="AB_hydrolase_fold"/>
</dbReference>
<feature type="domain" description="Peptidase S9 prolyl oligopeptidase catalytic" evidence="3">
    <location>
        <begin position="711"/>
        <end position="911"/>
    </location>
</feature>
<evidence type="ECO:0000313" key="6">
    <source>
        <dbReference type="Proteomes" id="UP001139293"/>
    </source>
</evidence>
<dbReference type="EMBL" id="JAKILB010000004">
    <property type="protein sequence ID" value="MCL1138508.1"/>
    <property type="molecule type" value="Genomic_DNA"/>
</dbReference>
<dbReference type="SUPFAM" id="SSF53474">
    <property type="entry name" value="alpha/beta-Hydrolases"/>
    <property type="match status" value="1"/>
</dbReference>
<comment type="caution">
    <text evidence="5">The sequence shown here is derived from an EMBL/GenBank/DDBJ whole genome shotgun (WGS) entry which is preliminary data.</text>
</comment>
<feature type="domain" description="Dipeptidylpeptidase IV N-terminal" evidence="4">
    <location>
        <begin position="421"/>
        <end position="488"/>
    </location>
</feature>
<organism evidence="5 6">
    <name type="scientific">Shewanella pneumatophori</name>
    <dbReference type="NCBI Taxonomy" id="314092"/>
    <lineage>
        <taxon>Bacteria</taxon>
        <taxon>Pseudomonadati</taxon>
        <taxon>Pseudomonadota</taxon>
        <taxon>Gammaproteobacteria</taxon>
        <taxon>Alteromonadales</taxon>
        <taxon>Shewanellaceae</taxon>
        <taxon>Shewanella</taxon>
    </lineage>
</organism>
<evidence type="ECO:0000256" key="1">
    <source>
        <dbReference type="ARBA" id="ARBA00022801"/>
    </source>
</evidence>
<dbReference type="GO" id="GO:0006508">
    <property type="term" value="P:proteolysis"/>
    <property type="evidence" value="ECO:0007669"/>
    <property type="project" value="InterPro"/>
</dbReference>
<dbReference type="Gene3D" id="3.40.50.1820">
    <property type="entry name" value="alpha/beta hydrolase"/>
    <property type="match status" value="1"/>
</dbReference>
<gene>
    <name evidence="5" type="ORF">L2740_08135</name>
</gene>
<dbReference type="PANTHER" id="PTHR42776:SF27">
    <property type="entry name" value="DIPEPTIDYL PEPTIDASE FAMILY MEMBER 6"/>
    <property type="match status" value="1"/>
</dbReference>
<dbReference type="Pfam" id="PF00930">
    <property type="entry name" value="DPPIV_N"/>
    <property type="match status" value="1"/>
</dbReference>
<dbReference type="InterPro" id="IPR001375">
    <property type="entry name" value="Peptidase_S9_cat"/>
</dbReference>
<dbReference type="Proteomes" id="UP001139293">
    <property type="component" value="Unassembled WGS sequence"/>
</dbReference>
<dbReference type="SUPFAM" id="SSF82171">
    <property type="entry name" value="DPP6 N-terminal domain-like"/>
    <property type="match status" value="1"/>
</dbReference>
<feature type="signal peptide" evidence="2">
    <location>
        <begin position="1"/>
        <end position="23"/>
    </location>
</feature>
<dbReference type="InterPro" id="IPR002469">
    <property type="entry name" value="Peptidase_S9B_N"/>
</dbReference>